<dbReference type="Proteomes" id="UP000683360">
    <property type="component" value="Unassembled WGS sequence"/>
</dbReference>
<proteinExistence type="predicted"/>
<keyword evidence="3" id="KW-1185">Reference proteome</keyword>
<evidence type="ECO:0000313" key="3">
    <source>
        <dbReference type="Proteomes" id="UP000683360"/>
    </source>
</evidence>
<keyword evidence="1" id="KW-0812">Transmembrane</keyword>
<comment type="caution">
    <text evidence="2">The sequence shown here is derived from an EMBL/GenBank/DDBJ whole genome shotgun (WGS) entry which is preliminary data.</text>
</comment>
<keyword evidence="1" id="KW-1133">Transmembrane helix</keyword>
<sequence>MSRAQQNTYVNNIFDAGKTEPENILEYEEFLAPVDKSIYDELSSKQEKGAPSNDSVIMNSMHSELSKQSDNSILQKKLALLRPMFLILLCIPMTALVTAIATFFATKNNLSLIRVACVKCSSACINDTEGRLQQELDKAMICRYNETTDSPACSSAFCPGNGDYLRLRFSRKELYYSYYMSDDETTLSNFKTVETSKSVSARLSTYRGTISDTCLGDDDLIYYEVNYTYSIRSKFTSFLTKNILEVGIAERSNVDKYSDAGASASGWSFNMFYRGEWFSHTRQFVYINARHNGSSTTSQRLFTTYAGEQLHGQLKIFINTRRNEFTVMHDDLKVYVFEDVKSNETLCPVFGVYNPDHVNVQLKILNSFNFSMYPW</sequence>
<evidence type="ECO:0000313" key="2">
    <source>
        <dbReference type="EMBL" id="CAG2219900.1"/>
    </source>
</evidence>
<name>A0A8S3SGL7_MYTED</name>
<dbReference type="EMBL" id="CAJPWZ010001646">
    <property type="protein sequence ID" value="CAG2219900.1"/>
    <property type="molecule type" value="Genomic_DNA"/>
</dbReference>
<gene>
    <name evidence="2" type="ORF">MEDL_33406</name>
</gene>
<protein>
    <submittedName>
        <fullName evidence="2">Uncharacterized protein</fullName>
    </submittedName>
</protein>
<keyword evidence="1" id="KW-0472">Membrane</keyword>
<evidence type="ECO:0000256" key="1">
    <source>
        <dbReference type="SAM" id="Phobius"/>
    </source>
</evidence>
<organism evidence="2 3">
    <name type="scientific">Mytilus edulis</name>
    <name type="common">Blue mussel</name>
    <dbReference type="NCBI Taxonomy" id="6550"/>
    <lineage>
        <taxon>Eukaryota</taxon>
        <taxon>Metazoa</taxon>
        <taxon>Spiralia</taxon>
        <taxon>Lophotrochozoa</taxon>
        <taxon>Mollusca</taxon>
        <taxon>Bivalvia</taxon>
        <taxon>Autobranchia</taxon>
        <taxon>Pteriomorphia</taxon>
        <taxon>Mytilida</taxon>
        <taxon>Mytiloidea</taxon>
        <taxon>Mytilidae</taxon>
        <taxon>Mytilinae</taxon>
        <taxon>Mytilus</taxon>
    </lineage>
</organism>
<accession>A0A8S3SGL7</accession>
<reference evidence="2" key="1">
    <citation type="submission" date="2021-03" db="EMBL/GenBank/DDBJ databases">
        <authorList>
            <person name="Bekaert M."/>
        </authorList>
    </citation>
    <scope>NUCLEOTIDE SEQUENCE</scope>
</reference>
<dbReference type="OrthoDB" id="6077400at2759"/>
<dbReference type="AlphaFoldDB" id="A0A8S3SGL7"/>
<feature type="transmembrane region" description="Helical" evidence="1">
    <location>
        <begin position="85"/>
        <end position="105"/>
    </location>
</feature>